<keyword evidence="6" id="KW-0067">ATP-binding</keyword>
<dbReference type="Pfam" id="PF13246">
    <property type="entry name" value="Cation_ATPase"/>
    <property type="match status" value="1"/>
</dbReference>
<proteinExistence type="inferred from homology"/>
<keyword evidence="10 11" id="KW-0472">Membrane</keyword>
<dbReference type="InterPro" id="IPR036412">
    <property type="entry name" value="HAD-like_sf"/>
</dbReference>
<keyword evidence="4 11" id="KW-0812">Transmembrane</keyword>
<evidence type="ECO:0000256" key="7">
    <source>
        <dbReference type="ARBA" id="ARBA00022842"/>
    </source>
</evidence>
<dbReference type="NCBIfam" id="TIGR01494">
    <property type="entry name" value="ATPase_P-type"/>
    <property type="match status" value="3"/>
</dbReference>
<feature type="transmembrane region" description="Helical" evidence="11">
    <location>
        <begin position="883"/>
        <end position="902"/>
    </location>
</feature>
<dbReference type="Pfam" id="PF00689">
    <property type="entry name" value="Cation_ATPase_C"/>
    <property type="match status" value="1"/>
</dbReference>
<feature type="transmembrane region" description="Helical" evidence="11">
    <location>
        <begin position="810"/>
        <end position="831"/>
    </location>
</feature>
<keyword evidence="3" id="KW-0597">Phosphoprotein</keyword>
<evidence type="ECO:0000256" key="6">
    <source>
        <dbReference type="ARBA" id="ARBA00022840"/>
    </source>
</evidence>
<evidence type="ECO:0000256" key="1">
    <source>
        <dbReference type="ARBA" id="ARBA00004127"/>
    </source>
</evidence>
<dbReference type="GO" id="GO:0005886">
    <property type="term" value="C:plasma membrane"/>
    <property type="evidence" value="ECO:0007669"/>
    <property type="project" value="TreeGrafter"/>
</dbReference>
<dbReference type="PRINTS" id="PR00120">
    <property type="entry name" value="HATPASE"/>
</dbReference>
<dbReference type="SUPFAM" id="SSF56784">
    <property type="entry name" value="HAD-like"/>
    <property type="match status" value="1"/>
</dbReference>
<dbReference type="InterPro" id="IPR044492">
    <property type="entry name" value="P_typ_ATPase_HD_dom"/>
</dbReference>
<dbReference type="GO" id="GO:0030007">
    <property type="term" value="P:intracellular potassium ion homeostasis"/>
    <property type="evidence" value="ECO:0007669"/>
    <property type="project" value="TreeGrafter"/>
</dbReference>
<dbReference type="Pfam" id="PF00690">
    <property type="entry name" value="Cation_ATPase_N"/>
    <property type="match status" value="1"/>
</dbReference>
<dbReference type="SFLD" id="SFLDS00003">
    <property type="entry name" value="Haloacid_Dehalogenase"/>
    <property type="match status" value="1"/>
</dbReference>
<dbReference type="Gene3D" id="1.20.1110.10">
    <property type="entry name" value="Calcium-transporting ATPase, transmembrane domain"/>
    <property type="match status" value="1"/>
</dbReference>
<evidence type="ECO:0000256" key="10">
    <source>
        <dbReference type="ARBA" id="ARBA00023136"/>
    </source>
</evidence>
<dbReference type="InterPro" id="IPR018303">
    <property type="entry name" value="ATPase_P-typ_P_site"/>
</dbReference>
<keyword evidence="9 11" id="KW-1133">Transmembrane helix</keyword>
<dbReference type="RefSeq" id="WP_076666812.1">
    <property type="nucleotide sequence ID" value="NZ_FTPP01000001.1"/>
</dbReference>
<dbReference type="InterPro" id="IPR004014">
    <property type="entry name" value="ATPase_P-typ_cation-transptr_N"/>
</dbReference>
<evidence type="ECO:0000256" key="4">
    <source>
        <dbReference type="ARBA" id="ARBA00022692"/>
    </source>
</evidence>
<keyword evidence="8" id="KW-1278">Translocase</keyword>
<dbReference type="CDD" id="cd02080">
    <property type="entry name" value="P-type_ATPase_cation"/>
    <property type="match status" value="1"/>
</dbReference>
<dbReference type="SFLD" id="SFLDG00002">
    <property type="entry name" value="C1.7:_P-type_atpase_like"/>
    <property type="match status" value="1"/>
</dbReference>
<reference evidence="14" key="1">
    <citation type="submission" date="2017-01" db="EMBL/GenBank/DDBJ databases">
        <authorList>
            <person name="Varghese N."/>
            <person name="Submissions S."/>
        </authorList>
    </citation>
    <scope>NUCLEOTIDE SEQUENCE [LARGE SCALE GENOMIC DNA]</scope>
    <source>
        <strain evidence="14">LP100</strain>
    </source>
</reference>
<dbReference type="SUPFAM" id="SSF81653">
    <property type="entry name" value="Calcium ATPase, transduction domain A"/>
    <property type="match status" value="1"/>
</dbReference>
<sequence>MRVTEQRSPQNTTLSPDKVRDWHSLEAQEALELLQVDQKKGLTNEEAGRRQEAYGRNVMTPKKQQSALVLFLLQFHQPLIYILLVAALVSVLLGEYIDASVIFGVVLINSIIGYIQESKALAAIDALSKSMSAKATVLREGRKQQIDASELVPGDIVLLQSGDKFPADVRLVQARDLKVDESALTGESVAVEKHPDPVAADEMLGDRFSMGFASTVVTYGQATGLVVATGDKTEVGKIQESISGAQDLDTPLTIKIKEFSRLLLWVILALSAAVFLVEYLRGADPADTFMLAVALAVGAIPEGLPVAVTIMLALGVSKMAKRRAIIRRLVAVETLGSTNVICSDKTGTLTENQMTVQQILAGGETYTVTGLGYRPEGKIQQQETQTDLSSNQALAQCLKAGALCNDSALKEKDGQWLIEGDPTEGALEVAARKAGLERRNLEEAQPRQDTIPFESEYQYMATLHAGERPVIYLKGSVEAVLDRSNKALLPNGELGELDKAHIEKQVEQMAGAGLRVLAFAMLDSAEGQTQIDHEHTKSDLVFLGLQGMIDPPRKEAMEAVALCQRAGIDVKMITGDHAVTAAAIASQIGLQGRQENGQLVAVTGKQLQQIGDQELPDLVEKTAVFARVAPEQKLRLVKALQSRDRVVAMTGDGVNDGPALKQANIGIAMGITGTDVAKDASDMVLTDDNFSSIEGAVEEGRGVFDNLTKFIVWTLPTNLGEALVVLLAVALSSQLPIKPVQLLWINMTTSVLLGLTLVFEPKEPGIMDRPPRASNQPLLTPKLIMRTLLVGVLMLIAAYGLFLYELNQSATLVEAQTVVTTVFVVVESYYLLNCRSLVRPVGQIGWFSNMWVYYGIGIMFLAQALFIYTPFMNMLFGSSPLDAMQVLRIFGAGAVVFTIVSVEKQIRFRLGNKRRAAAQRKKQLREGEAQ</sequence>
<dbReference type="FunFam" id="3.40.50.1000:FF:000001">
    <property type="entry name" value="Phospholipid-transporting ATPase IC"/>
    <property type="match status" value="1"/>
</dbReference>
<dbReference type="PANTHER" id="PTHR43294">
    <property type="entry name" value="SODIUM/POTASSIUM-TRANSPORTING ATPASE SUBUNIT ALPHA"/>
    <property type="match status" value="1"/>
</dbReference>
<dbReference type="STRING" id="1317125.SAMN05444128_1327"/>
<organism evidence="13 14">
    <name type="scientific">Pontibacter indicus</name>
    <dbReference type="NCBI Taxonomy" id="1317125"/>
    <lineage>
        <taxon>Bacteria</taxon>
        <taxon>Pseudomonadati</taxon>
        <taxon>Bacteroidota</taxon>
        <taxon>Cytophagia</taxon>
        <taxon>Cytophagales</taxon>
        <taxon>Hymenobacteraceae</taxon>
        <taxon>Pontibacter</taxon>
    </lineage>
</organism>
<keyword evidence="7" id="KW-0460">Magnesium</keyword>
<dbReference type="OrthoDB" id="1521937at2"/>
<dbReference type="Gene3D" id="2.70.150.10">
    <property type="entry name" value="Calcium-transporting ATPase, cytoplasmic transduction domain A"/>
    <property type="match status" value="1"/>
</dbReference>
<accession>A0A1R3X1X2</accession>
<dbReference type="GO" id="GO:0005391">
    <property type="term" value="F:P-type sodium:potassium-exchanging transporter activity"/>
    <property type="evidence" value="ECO:0007669"/>
    <property type="project" value="TreeGrafter"/>
</dbReference>
<dbReference type="InterPro" id="IPR008250">
    <property type="entry name" value="ATPase_P-typ_transduc_dom_A_sf"/>
</dbReference>
<evidence type="ECO:0000259" key="12">
    <source>
        <dbReference type="SMART" id="SM00831"/>
    </source>
</evidence>
<dbReference type="EMBL" id="FTPP01000001">
    <property type="protein sequence ID" value="SIT83888.1"/>
    <property type="molecule type" value="Genomic_DNA"/>
</dbReference>
<evidence type="ECO:0000256" key="3">
    <source>
        <dbReference type="ARBA" id="ARBA00022553"/>
    </source>
</evidence>
<dbReference type="PRINTS" id="PR00119">
    <property type="entry name" value="CATATPASE"/>
</dbReference>
<dbReference type="InterPro" id="IPR001757">
    <property type="entry name" value="P_typ_ATPase"/>
</dbReference>
<gene>
    <name evidence="13" type="ORF">SAMN05444128_1327</name>
</gene>
<dbReference type="FunFam" id="3.40.50.1000:FF:000028">
    <property type="entry name" value="Calcium-transporting P-type ATPase, putative"/>
    <property type="match status" value="1"/>
</dbReference>
<comment type="subcellular location">
    <subcellularLocation>
        <location evidence="1">Endomembrane system</location>
        <topology evidence="1">Multi-pass membrane protein</topology>
    </subcellularLocation>
</comment>
<dbReference type="Proteomes" id="UP000187181">
    <property type="component" value="Unassembled WGS sequence"/>
</dbReference>
<feature type="transmembrane region" description="Helical" evidence="11">
    <location>
        <begin position="96"/>
        <end position="115"/>
    </location>
</feature>
<name>A0A1R3X1X2_9BACT</name>
<dbReference type="InterPro" id="IPR059000">
    <property type="entry name" value="ATPase_P-type_domA"/>
</dbReference>
<dbReference type="SMART" id="SM00831">
    <property type="entry name" value="Cation_ATPase_N"/>
    <property type="match status" value="1"/>
</dbReference>
<dbReference type="GO" id="GO:1902600">
    <property type="term" value="P:proton transmembrane transport"/>
    <property type="evidence" value="ECO:0007669"/>
    <property type="project" value="TreeGrafter"/>
</dbReference>
<evidence type="ECO:0000256" key="5">
    <source>
        <dbReference type="ARBA" id="ARBA00022741"/>
    </source>
</evidence>
<feature type="transmembrane region" description="Helical" evidence="11">
    <location>
        <begin position="288"/>
        <end position="314"/>
    </location>
</feature>
<feature type="transmembrane region" description="Helical" evidence="11">
    <location>
        <begin position="783"/>
        <end position="804"/>
    </location>
</feature>
<dbReference type="Gene3D" id="3.40.1110.10">
    <property type="entry name" value="Calcium-transporting ATPase, cytoplasmic domain N"/>
    <property type="match status" value="1"/>
</dbReference>
<feature type="transmembrane region" description="Helical" evidence="11">
    <location>
        <begin position="710"/>
        <end position="731"/>
    </location>
</feature>
<dbReference type="Gene3D" id="3.40.50.1000">
    <property type="entry name" value="HAD superfamily/HAD-like"/>
    <property type="match status" value="1"/>
</dbReference>
<evidence type="ECO:0000256" key="11">
    <source>
        <dbReference type="SAM" id="Phobius"/>
    </source>
</evidence>
<feature type="transmembrane region" description="Helical" evidence="11">
    <location>
        <begin position="67"/>
        <end position="90"/>
    </location>
</feature>
<evidence type="ECO:0000256" key="2">
    <source>
        <dbReference type="ARBA" id="ARBA00005675"/>
    </source>
</evidence>
<dbReference type="PANTHER" id="PTHR43294:SF20">
    <property type="entry name" value="P-TYPE ATPASE"/>
    <property type="match status" value="1"/>
</dbReference>
<evidence type="ECO:0000256" key="9">
    <source>
        <dbReference type="ARBA" id="ARBA00022989"/>
    </source>
</evidence>
<dbReference type="GO" id="GO:0005524">
    <property type="term" value="F:ATP binding"/>
    <property type="evidence" value="ECO:0007669"/>
    <property type="project" value="UniProtKB-KW"/>
</dbReference>
<dbReference type="InterPro" id="IPR050510">
    <property type="entry name" value="Cation_transp_ATPase_P-type"/>
</dbReference>
<dbReference type="InterPro" id="IPR023214">
    <property type="entry name" value="HAD_sf"/>
</dbReference>
<dbReference type="Pfam" id="PF00122">
    <property type="entry name" value="E1-E2_ATPase"/>
    <property type="match status" value="1"/>
</dbReference>
<dbReference type="InterPro" id="IPR023298">
    <property type="entry name" value="ATPase_P-typ_TM_dom_sf"/>
</dbReference>
<dbReference type="SUPFAM" id="SSF81660">
    <property type="entry name" value="Metal cation-transporting ATPase, ATP-binding domain N"/>
    <property type="match status" value="1"/>
</dbReference>
<dbReference type="FunFam" id="2.70.150.10:FF:000160">
    <property type="entry name" value="Sarcoplasmic/endoplasmic reticulum calcium ATPase 1"/>
    <property type="match status" value="1"/>
</dbReference>
<feature type="transmembrane region" description="Helical" evidence="11">
    <location>
        <begin position="262"/>
        <end position="282"/>
    </location>
</feature>
<feature type="transmembrane region" description="Helical" evidence="11">
    <location>
        <begin position="743"/>
        <end position="762"/>
    </location>
</feature>
<dbReference type="InterPro" id="IPR023299">
    <property type="entry name" value="ATPase_P-typ_cyto_dom_N"/>
</dbReference>
<dbReference type="AlphaFoldDB" id="A0A1R3X1X2"/>
<dbReference type="SFLD" id="SFLDF00027">
    <property type="entry name" value="p-type_atpase"/>
    <property type="match status" value="1"/>
</dbReference>
<keyword evidence="5" id="KW-0547">Nucleotide-binding</keyword>
<dbReference type="InterPro" id="IPR006068">
    <property type="entry name" value="ATPase_P-typ_cation-transptr_C"/>
</dbReference>
<evidence type="ECO:0000313" key="13">
    <source>
        <dbReference type="EMBL" id="SIT83888.1"/>
    </source>
</evidence>
<dbReference type="GO" id="GO:1990573">
    <property type="term" value="P:potassium ion import across plasma membrane"/>
    <property type="evidence" value="ECO:0007669"/>
    <property type="project" value="TreeGrafter"/>
</dbReference>
<dbReference type="GO" id="GO:0016887">
    <property type="term" value="F:ATP hydrolysis activity"/>
    <property type="evidence" value="ECO:0007669"/>
    <property type="project" value="InterPro"/>
</dbReference>
<evidence type="ECO:0000256" key="8">
    <source>
        <dbReference type="ARBA" id="ARBA00022967"/>
    </source>
</evidence>
<dbReference type="PROSITE" id="PS00154">
    <property type="entry name" value="ATPASE_E1_E2"/>
    <property type="match status" value="1"/>
</dbReference>
<evidence type="ECO:0000313" key="14">
    <source>
        <dbReference type="Proteomes" id="UP000187181"/>
    </source>
</evidence>
<dbReference type="GO" id="GO:0036376">
    <property type="term" value="P:sodium ion export across plasma membrane"/>
    <property type="evidence" value="ECO:0007669"/>
    <property type="project" value="TreeGrafter"/>
</dbReference>
<dbReference type="GO" id="GO:0012505">
    <property type="term" value="C:endomembrane system"/>
    <property type="evidence" value="ECO:0007669"/>
    <property type="project" value="UniProtKB-SubCell"/>
</dbReference>
<feature type="transmembrane region" description="Helical" evidence="11">
    <location>
        <begin position="851"/>
        <end position="871"/>
    </location>
</feature>
<comment type="similarity">
    <text evidence="2">Belongs to the cation transport ATPase (P-type) (TC 3.A.3) family. Type IIA subfamily.</text>
</comment>
<protein>
    <submittedName>
        <fullName evidence="13">Ca2+-transporting ATPase</fullName>
    </submittedName>
</protein>
<dbReference type="GO" id="GO:0006883">
    <property type="term" value="P:intracellular sodium ion homeostasis"/>
    <property type="evidence" value="ECO:0007669"/>
    <property type="project" value="TreeGrafter"/>
</dbReference>
<dbReference type="SUPFAM" id="SSF81665">
    <property type="entry name" value="Calcium ATPase, transmembrane domain M"/>
    <property type="match status" value="1"/>
</dbReference>
<feature type="domain" description="Cation-transporting P-type ATPase N-terminal" evidence="12">
    <location>
        <begin position="21"/>
        <end position="95"/>
    </location>
</feature>
<keyword evidence="14" id="KW-1185">Reference proteome</keyword>